<dbReference type="EMBL" id="CP012747">
    <property type="protein sequence ID" value="ALL68240.1"/>
    <property type="molecule type" value="Genomic_DNA"/>
</dbReference>
<protein>
    <submittedName>
        <fullName evidence="1">Uncharacterized protein</fullName>
    </submittedName>
</protein>
<evidence type="ECO:0000313" key="2">
    <source>
        <dbReference type="Proteomes" id="UP000019146"/>
    </source>
</evidence>
<dbReference type="KEGG" id="bcai:K788_00003700"/>
<accession>A0A0P0RHQ5</accession>
<dbReference type="RefSeq" id="WP_035998580.1">
    <property type="nucleotide sequence ID" value="NZ_CP012747.1"/>
</dbReference>
<dbReference type="AlphaFoldDB" id="A0A0P0RHQ5"/>
<organism evidence="1 2">
    <name type="scientific">Paraburkholderia caribensis MBA4</name>
    <dbReference type="NCBI Taxonomy" id="1323664"/>
    <lineage>
        <taxon>Bacteria</taxon>
        <taxon>Pseudomonadati</taxon>
        <taxon>Pseudomonadota</taxon>
        <taxon>Betaproteobacteria</taxon>
        <taxon>Burkholderiales</taxon>
        <taxon>Burkholderiaceae</taxon>
        <taxon>Paraburkholderia</taxon>
    </lineage>
</organism>
<reference evidence="1 2" key="1">
    <citation type="journal article" date="2014" name="Genome Announc.">
        <title>Draft Genome Sequence of the Haloacid-Degrading Burkholderia caribensis Strain MBA4.</title>
        <authorList>
            <person name="Pan Y."/>
            <person name="Kong K.F."/>
            <person name="Tsang J.S."/>
        </authorList>
    </citation>
    <scope>NUCLEOTIDE SEQUENCE [LARGE SCALE GENOMIC DNA]</scope>
    <source>
        <strain evidence="1 2">MBA4</strain>
    </source>
</reference>
<dbReference type="GeneID" id="69971975"/>
<dbReference type="Proteomes" id="UP000019146">
    <property type="component" value="Chromosome 2"/>
</dbReference>
<sequence>MSKLFHIVWAAGGEGYHAECMMRDFEEPDVLGAMAEQVLEAGLTSTYTEAMRRAVEIVEYHRAVQNGATICKRAHQRLKATSPTFAQNT</sequence>
<name>A0A0P0RHQ5_9BURK</name>
<gene>
    <name evidence="1" type="ORF">K788_00003700</name>
</gene>
<proteinExistence type="predicted"/>
<evidence type="ECO:0000313" key="1">
    <source>
        <dbReference type="EMBL" id="ALL68240.1"/>
    </source>
</evidence>